<evidence type="ECO:0000313" key="10">
    <source>
        <dbReference type="Proteomes" id="UP000280444"/>
    </source>
</evidence>
<organism evidence="9 10">
    <name type="scientific">Schaalia canis</name>
    <dbReference type="NCBI Taxonomy" id="100469"/>
    <lineage>
        <taxon>Bacteria</taxon>
        <taxon>Bacillati</taxon>
        <taxon>Actinomycetota</taxon>
        <taxon>Actinomycetes</taxon>
        <taxon>Actinomycetales</taxon>
        <taxon>Actinomycetaceae</taxon>
        <taxon>Schaalia</taxon>
    </lineage>
</organism>
<comment type="pathway">
    <text evidence="7">Protein modification; lipoprotein biosynthesis (diacylglyceryl transfer).</text>
</comment>
<dbReference type="OrthoDB" id="871140at2"/>
<comment type="similarity">
    <text evidence="1 7">Belongs to the Lgt family.</text>
</comment>
<dbReference type="Proteomes" id="UP000280444">
    <property type="component" value="Unassembled WGS sequence"/>
</dbReference>
<feature type="region of interest" description="Disordered" evidence="8">
    <location>
        <begin position="268"/>
        <end position="326"/>
    </location>
</feature>
<dbReference type="HAMAP" id="MF_01147">
    <property type="entry name" value="Lgt"/>
    <property type="match status" value="1"/>
</dbReference>
<dbReference type="EMBL" id="RQZF01000001">
    <property type="protein sequence ID" value="RRC96547.1"/>
    <property type="molecule type" value="Genomic_DNA"/>
</dbReference>
<keyword evidence="6 7" id="KW-0472">Membrane</keyword>
<feature type="transmembrane region" description="Helical" evidence="7">
    <location>
        <begin position="208"/>
        <end position="226"/>
    </location>
</feature>
<evidence type="ECO:0000256" key="2">
    <source>
        <dbReference type="ARBA" id="ARBA00022475"/>
    </source>
</evidence>
<comment type="caution">
    <text evidence="9">The sequence shown here is derived from an EMBL/GenBank/DDBJ whole genome shotgun (WGS) entry which is preliminary data.</text>
</comment>
<dbReference type="InterPro" id="IPR001640">
    <property type="entry name" value="Lgt"/>
</dbReference>
<protein>
    <recommendedName>
        <fullName evidence="7">Phosphatidylglycerol--prolipoprotein diacylglyceryl transferase</fullName>
        <ecNumber evidence="7">2.5.1.145</ecNumber>
    </recommendedName>
</protein>
<evidence type="ECO:0000256" key="8">
    <source>
        <dbReference type="SAM" id="MobiDB-lite"/>
    </source>
</evidence>
<keyword evidence="2 7" id="KW-1003">Cell membrane</keyword>
<dbReference type="NCBIfam" id="TIGR00544">
    <property type="entry name" value="lgt"/>
    <property type="match status" value="1"/>
</dbReference>
<dbReference type="AlphaFoldDB" id="A0A3P1SHP3"/>
<dbReference type="GO" id="GO:0042158">
    <property type="term" value="P:lipoprotein biosynthetic process"/>
    <property type="evidence" value="ECO:0007669"/>
    <property type="project" value="UniProtKB-UniRule"/>
</dbReference>
<feature type="transmembrane region" description="Helical" evidence="7">
    <location>
        <begin position="91"/>
        <end position="112"/>
    </location>
</feature>
<sequence>MPIPSPSQSVWWIGPIPLRAYGILIVLGMFVAIYIGKKRYAQRGGDGELLYDIAMWAIPLGIVGARLYHVITTPDDFFSSWEAMASIPKIWEGGLAIWGGVSAGALGAWIAVRRAGQRIGPVADSLAPAILVAQAIGRWGNWANQELFGSPTTLPWGLQIDDAHLPPGYESGTLFHPTFLYESLWNITMAVVIVILDRRCRFRSGQVFTLYLIAYGTGRIIMETMRLDEAHEYLGIRLNAWTSIGAILLACVLFAYFQRRHQPTSLTVEERERALQRAQERREREEKGSHGGRHADSSDTGVSHTEPEEVSPVDEKSDDSAAGAGR</sequence>
<comment type="catalytic activity">
    <reaction evidence="7">
        <text>L-cysteinyl-[prolipoprotein] + a 1,2-diacyl-sn-glycero-3-phospho-(1'-sn-glycerol) = an S-1,2-diacyl-sn-glyceryl-L-cysteinyl-[prolipoprotein] + sn-glycerol 1-phosphate + H(+)</text>
        <dbReference type="Rhea" id="RHEA:56712"/>
        <dbReference type="Rhea" id="RHEA-COMP:14679"/>
        <dbReference type="Rhea" id="RHEA-COMP:14680"/>
        <dbReference type="ChEBI" id="CHEBI:15378"/>
        <dbReference type="ChEBI" id="CHEBI:29950"/>
        <dbReference type="ChEBI" id="CHEBI:57685"/>
        <dbReference type="ChEBI" id="CHEBI:64716"/>
        <dbReference type="ChEBI" id="CHEBI:140658"/>
        <dbReference type="EC" id="2.5.1.145"/>
    </reaction>
</comment>
<accession>A0A3P1SHP3</accession>
<gene>
    <name evidence="7" type="primary">lgt</name>
    <name evidence="9" type="ORF">EII11_00765</name>
</gene>
<feature type="transmembrane region" description="Helical" evidence="7">
    <location>
        <begin position="179"/>
        <end position="196"/>
    </location>
</feature>
<evidence type="ECO:0000256" key="5">
    <source>
        <dbReference type="ARBA" id="ARBA00022989"/>
    </source>
</evidence>
<dbReference type="GO" id="GO:0005886">
    <property type="term" value="C:plasma membrane"/>
    <property type="evidence" value="ECO:0007669"/>
    <property type="project" value="UniProtKB-SubCell"/>
</dbReference>
<dbReference type="GO" id="GO:0008961">
    <property type="term" value="F:phosphatidylglycerol-prolipoprotein diacylglyceryl transferase activity"/>
    <property type="evidence" value="ECO:0007669"/>
    <property type="project" value="UniProtKB-UniRule"/>
</dbReference>
<dbReference type="PANTHER" id="PTHR30589">
    <property type="entry name" value="PROLIPOPROTEIN DIACYLGLYCERYL TRANSFERASE"/>
    <property type="match status" value="1"/>
</dbReference>
<name>A0A3P1SHP3_9ACTO</name>
<proteinExistence type="inferred from homology"/>
<feature type="binding site" evidence="7">
    <location>
        <position position="138"/>
    </location>
    <ligand>
        <name>a 1,2-diacyl-sn-glycero-3-phospho-(1'-sn-glycerol)</name>
        <dbReference type="ChEBI" id="CHEBI:64716"/>
    </ligand>
</feature>
<evidence type="ECO:0000256" key="1">
    <source>
        <dbReference type="ARBA" id="ARBA00007150"/>
    </source>
</evidence>
<evidence type="ECO:0000313" key="9">
    <source>
        <dbReference type="EMBL" id="RRC96547.1"/>
    </source>
</evidence>
<feature type="transmembrane region" description="Helical" evidence="7">
    <location>
        <begin position="49"/>
        <end position="71"/>
    </location>
</feature>
<feature type="compositionally biased region" description="Basic and acidic residues" evidence="8">
    <location>
        <begin position="268"/>
        <end position="297"/>
    </location>
</feature>
<evidence type="ECO:0000256" key="7">
    <source>
        <dbReference type="HAMAP-Rule" id="MF_01147"/>
    </source>
</evidence>
<keyword evidence="5 7" id="KW-1133">Transmembrane helix</keyword>
<dbReference type="PANTHER" id="PTHR30589:SF0">
    <property type="entry name" value="PHOSPHATIDYLGLYCEROL--PROLIPOPROTEIN DIACYLGLYCERYL TRANSFERASE"/>
    <property type="match status" value="1"/>
</dbReference>
<dbReference type="EC" id="2.5.1.145" evidence="7"/>
<keyword evidence="3 7" id="KW-0808">Transferase</keyword>
<dbReference type="PROSITE" id="PS01311">
    <property type="entry name" value="LGT"/>
    <property type="match status" value="1"/>
</dbReference>
<feature type="transmembrane region" description="Helical" evidence="7">
    <location>
        <begin position="119"/>
        <end position="137"/>
    </location>
</feature>
<evidence type="ECO:0000256" key="6">
    <source>
        <dbReference type="ARBA" id="ARBA00023136"/>
    </source>
</evidence>
<feature type="transmembrane region" description="Helical" evidence="7">
    <location>
        <begin position="238"/>
        <end position="257"/>
    </location>
</feature>
<dbReference type="Pfam" id="PF01790">
    <property type="entry name" value="LGT"/>
    <property type="match status" value="1"/>
</dbReference>
<keyword evidence="9" id="KW-0449">Lipoprotein</keyword>
<keyword evidence="9" id="KW-0328">Glycosyltransferase</keyword>
<dbReference type="UniPathway" id="UPA00664"/>
<keyword evidence="4 7" id="KW-0812">Transmembrane</keyword>
<evidence type="ECO:0000256" key="4">
    <source>
        <dbReference type="ARBA" id="ARBA00022692"/>
    </source>
</evidence>
<feature type="transmembrane region" description="Helical" evidence="7">
    <location>
        <begin position="20"/>
        <end position="37"/>
    </location>
</feature>
<comment type="function">
    <text evidence="7">Catalyzes the transfer of the diacylglyceryl group from phosphatidylglycerol to the sulfhydryl group of the N-terminal cysteine of a prolipoprotein, the first step in the formation of mature lipoproteins.</text>
</comment>
<reference evidence="9 10" key="1">
    <citation type="submission" date="2018-11" db="EMBL/GenBank/DDBJ databases">
        <title>Genomes From Bacteria Associated with the Canine Oral Cavity: a Test Case for Automated Genome-Based Taxonomic Assignment.</title>
        <authorList>
            <person name="Coil D.A."/>
            <person name="Jospin G."/>
            <person name="Darling A.E."/>
            <person name="Wallis C."/>
            <person name="Davis I.J."/>
            <person name="Harris S."/>
            <person name="Eisen J.A."/>
            <person name="Holcombe L.J."/>
            <person name="O'Flynn C."/>
        </authorList>
    </citation>
    <scope>NUCLEOTIDE SEQUENCE [LARGE SCALE GENOMIC DNA]</scope>
    <source>
        <strain evidence="9 10">OH770</strain>
    </source>
</reference>
<keyword evidence="10" id="KW-1185">Reference proteome</keyword>
<evidence type="ECO:0000256" key="3">
    <source>
        <dbReference type="ARBA" id="ARBA00022679"/>
    </source>
</evidence>
<comment type="subcellular location">
    <subcellularLocation>
        <location evidence="7">Cell membrane</location>
        <topology evidence="7">Multi-pass membrane protein</topology>
    </subcellularLocation>
</comment>